<dbReference type="InterPro" id="IPR036259">
    <property type="entry name" value="MFS_trans_sf"/>
</dbReference>
<dbReference type="AlphaFoldDB" id="A0A4Z0GPL3"/>
<evidence type="ECO:0000256" key="5">
    <source>
        <dbReference type="ARBA" id="ARBA00023136"/>
    </source>
</evidence>
<reference evidence="8 9" key="1">
    <citation type="journal article" date="2015" name="Int. J. Syst. Evol. Microbiol.">
        <title>Sporolactobacillus shoreae sp. nov. and Sporolactobacillus spathodeae sp. nov., two spore-forming lactic acid bacteria isolated from tree barks in Thailand.</title>
        <authorList>
            <person name="Thamacharoensuk T."/>
            <person name="Kitahara M."/>
            <person name="Ohkuma M."/>
            <person name="Thongchul N."/>
            <person name="Tanasupawat S."/>
        </authorList>
    </citation>
    <scope>NUCLEOTIDE SEQUENCE [LARGE SCALE GENOMIC DNA]</scope>
    <source>
        <strain evidence="8 9">BK92</strain>
    </source>
</reference>
<dbReference type="InterPro" id="IPR011701">
    <property type="entry name" value="MFS"/>
</dbReference>
<evidence type="ECO:0000256" key="6">
    <source>
        <dbReference type="SAM" id="Phobius"/>
    </source>
</evidence>
<feature type="domain" description="Major facilitator superfamily (MFS) profile" evidence="7">
    <location>
        <begin position="20"/>
        <end position="255"/>
    </location>
</feature>
<proteinExistence type="predicted"/>
<evidence type="ECO:0000256" key="1">
    <source>
        <dbReference type="ARBA" id="ARBA00004651"/>
    </source>
</evidence>
<evidence type="ECO:0000256" key="2">
    <source>
        <dbReference type="ARBA" id="ARBA00022448"/>
    </source>
</evidence>
<feature type="transmembrane region" description="Helical" evidence="6">
    <location>
        <begin position="117"/>
        <end position="136"/>
    </location>
</feature>
<dbReference type="PROSITE" id="PS50850">
    <property type="entry name" value="MFS"/>
    <property type="match status" value="1"/>
</dbReference>
<name>A0A4Z0GPL3_9BACL</name>
<evidence type="ECO:0000256" key="3">
    <source>
        <dbReference type="ARBA" id="ARBA00022692"/>
    </source>
</evidence>
<feature type="transmembrane region" description="Helical" evidence="6">
    <location>
        <begin position="21"/>
        <end position="46"/>
    </location>
</feature>
<comment type="caution">
    <text evidence="8">The sequence shown here is derived from an EMBL/GenBank/DDBJ whole genome shotgun (WGS) entry which is preliminary data.</text>
</comment>
<gene>
    <name evidence="8" type="ORF">E4665_08895</name>
</gene>
<dbReference type="RefSeq" id="WP_135348434.1">
    <property type="nucleotide sequence ID" value="NZ_SRJD01000008.1"/>
</dbReference>
<keyword evidence="5 6" id="KW-0472">Membrane</keyword>
<protein>
    <submittedName>
        <fullName evidence="8">MFS transporter</fullName>
    </submittedName>
</protein>
<dbReference type="PANTHER" id="PTHR42718">
    <property type="entry name" value="MAJOR FACILITATOR SUPERFAMILY MULTIDRUG TRANSPORTER MFSC"/>
    <property type="match status" value="1"/>
</dbReference>
<dbReference type="PRINTS" id="PR01036">
    <property type="entry name" value="TCRTETB"/>
</dbReference>
<dbReference type="OrthoDB" id="9816041at2"/>
<comment type="subcellular location">
    <subcellularLocation>
        <location evidence="1">Cell membrane</location>
        <topology evidence="1">Multi-pass membrane protein</topology>
    </subcellularLocation>
</comment>
<dbReference type="GO" id="GO:0022857">
    <property type="term" value="F:transmembrane transporter activity"/>
    <property type="evidence" value="ECO:0007669"/>
    <property type="project" value="InterPro"/>
</dbReference>
<dbReference type="GO" id="GO:0005886">
    <property type="term" value="C:plasma membrane"/>
    <property type="evidence" value="ECO:0007669"/>
    <property type="project" value="UniProtKB-SubCell"/>
</dbReference>
<evidence type="ECO:0000313" key="9">
    <source>
        <dbReference type="Proteomes" id="UP000298347"/>
    </source>
</evidence>
<keyword evidence="9" id="KW-1185">Reference proteome</keyword>
<organism evidence="8 9">
    <name type="scientific">Sporolactobacillus shoreae</name>
    <dbReference type="NCBI Taxonomy" id="1465501"/>
    <lineage>
        <taxon>Bacteria</taxon>
        <taxon>Bacillati</taxon>
        <taxon>Bacillota</taxon>
        <taxon>Bacilli</taxon>
        <taxon>Bacillales</taxon>
        <taxon>Sporolactobacillaceae</taxon>
        <taxon>Sporolactobacillus</taxon>
    </lineage>
</organism>
<feature type="transmembrane region" description="Helical" evidence="6">
    <location>
        <begin position="91"/>
        <end position="111"/>
    </location>
</feature>
<dbReference type="Gene3D" id="1.20.1720.10">
    <property type="entry name" value="Multidrug resistance protein D"/>
    <property type="match status" value="1"/>
</dbReference>
<feature type="transmembrane region" description="Helical" evidence="6">
    <location>
        <begin position="58"/>
        <end position="79"/>
    </location>
</feature>
<sequence length="255" mass="27907">MSESFKIIDVHEKSYNRTLMVTVLLIETFVTVLYQTILATAFPILMNTFHISTATVQWLTTGFLLVNGIMIPITAWLSNRIPTKVLYIRSMIIFLIGSIIAAAGNFSGLLIGRLIQAIGVGVTMPLLQTIILTIFAPESRGFTMGLNGVVVGLGPAIGPTLSGYLLDNYSWRILFEMIIPIVVIILIGSVFFVKDVIPTHKSKIDSLSITLSTLGLGSLLKGGSVFIAGRQSLHEGKEMFRLTGTKIFIPRFQCV</sequence>
<accession>A0A4Z0GPL3</accession>
<dbReference type="SUPFAM" id="SSF103473">
    <property type="entry name" value="MFS general substrate transporter"/>
    <property type="match status" value="1"/>
</dbReference>
<feature type="transmembrane region" description="Helical" evidence="6">
    <location>
        <begin position="148"/>
        <end position="166"/>
    </location>
</feature>
<keyword evidence="3 6" id="KW-0812">Transmembrane</keyword>
<dbReference type="Proteomes" id="UP000298347">
    <property type="component" value="Unassembled WGS sequence"/>
</dbReference>
<keyword evidence="2" id="KW-0813">Transport</keyword>
<evidence type="ECO:0000313" key="8">
    <source>
        <dbReference type="EMBL" id="TGA98346.1"/>
    </source>
</evidence>
<dbReference type="EMBL" id="SRJD01000008">
    <property type="protein sequence ID" value="TGA98346.1"/>
    <property type="molecule type" value="Genomic_DNA"/>
</dbReference>
<keyword evidence="4 6" id="KW-1133">Transmembrane helix</keyword>
<evidence type="ECO:0000259" key="7">
    <source>
        <dbReference type="PROSITE" id="PS50850"/>
    </source>
</evidence>
<dbReference type="Pfam" id="PF07690">
    <property type="entry name" value="MFS_1"/>
    <property type="match status" value="1"/>
</dbReference>
<dbReference type="PANTHER" id="PTHR42718:SF24">
    <property type="entry name" value="MAJOR FACILITATOR SUPERFAMILY (MFS) PROFILE DOMAIN-CONTAINING PROTEIN"/>
    <property type="match status" value="1"/>
</dbReference>
<evidence type="ECO:0000256" key="4">
    <source>
        <dbReference type="ARBA" id="ARBA00022989"/>
    </source>
</evidence>
<dbReference type="InterPro" id="IPR020846">
    <property type="entry name" value="MFS_dom"/>
</dbReference>
<feature type="transmembrane region" description="Helical" evidence="6">
    <location>
        <begin position="172"/>
        <end position="193"/>
    </location>
</feature>